<dbReference type="CDD" id="cd08022">
    <property type="entry name" value="M28_PSMA_like"/>
    <property type="match status" value="1"/>
</dbReference>
<feature type="compositionally biased region" description="Basic and acidic residues" evidence="2">
    <location>
        <begin position="584"/>
        <end position="596"/>
    </location>
</feature>
<dbReference type="OrthoDB" id="5841748at2759"/>
<dbReference type="InterPro" id="IPR046450">
    <property type="entry name" value="PA_dom_sf"/>
</dbReference>
<dbReference type="EMBL" id="KI894021">
    <property type="protein sequence ID" value="OCF25276.1"/>
    <property type="molecule type" value="Genomic_DNA"/>
</dbReference>
<dbReference type="SUPFAM" id="SSF47672">
    <property type="entry name" value="Transferrin receptor-like dimerisation domain"/>
    <property type="match status" value="1"/>
</dbReference>
<evidence type="ECO:0000256" key="3">
    <source>
        <dbReference type="SAM" id="Phobius"/>
    </source>
</evidence>
<dbReference type="InterPro" id="IPR039373">
    <property type="entry name" value="Peptidase_M28B"/>
</dbReference>
<dbReference type="Pfam" id="PF02225">
    <property type="entry name" value="PA"/>
    <property type="match status" value="1"/>
</dbReference>
<dbReference type="PANTHER" id="PTHR10404">
    <property type="entry name" value="N-ACETYLATED-ALPHA-LINKED ACIDIC DIPEPTIDASE"/>
    <property type="match status" value="1"/>
</dbReference>
<keyword evidence="3" id="KW-0812">Transmembrane</keyword>
<feature type="domain" description="Transferrin receptor-like dimerisation" evidence="5">
    <location>
        <begin position="836"/>
        <end position="921"/>
    </location>
</feature>
<feature type="domain" description="Peptidase M28" evidence="6">
    <location>
        <begin position="457"/>
        <end position="602"/>
    </location>
</feature>
<evidence type="ECO:0000313" key="7">
    <source>
        <dbReference type="EMBL" id="OCF25276.1"/>
    </source>
</evidence>
<reference evidence="7" key="2">
    <citation type="submission" date="2014-01" db="EMBL/GenBank/DDBJ databases">
        <title>Evolution of pathogenesis and genome organization in the Tremellales.</title>
        <authorList>
            <person name="Cuomo C."/>
            <person name="Litvintseva A."/>
            <person name="Heitman J."/>
            <person name="Chen Y."/>
            <person name="Sun S."/>
            <person name="Springer D."/>
            <person name="Dromer F."/>
            <person name="Young S."/>
            <person name="Zeng Q."/>
            <person name="Chapman S."/>
            <person name="Gujja S."/>
            <person name="Saif S."/>
            <person name="Birren B."/>
        </authorList>
    </citation>
    <scope>NUCLEOTIDE SEQUENCE</scope>
    <source>
        <strain evidence="7">CBS 10118</strain>
    </source>
</reference>
<evidence type="ECO:0000259" key="6">
    <source>
        <dbReference type="Pfam" id="PF04389"/>
    </source>
</evidence>
<dbReference type="InterPro" id="IPR007365">
    <property type="entry name" value="TFR-like_dimer_dom"/>
</dbReference>
<dbReference type="STRING" id="1296100.A0A1B9G2M6"/>
<feature type="transmembrane region" description="Helical" evidence="3">
    <location>
        <begin position="46"/>
        <end position="65"/>
    </location>
</feature>
<dbReference type="VEuPathDB" id="FungiDB:I302_05090"/>
<keyword evidence="3" id="KW-0472">Membrane</keyword>
<dbReference type="PANTHER" id="PTHR10404:SF46">
    <property type="entry name" value="VACUOLAR PROTEIN SORTING-ASSOCIATED PROTEIN 70"/>
    <property type="match status" value="1"/>
</dbReference>
<comment type="similarity">
    <text evidence="1">Belongs to the peptidase M28 family. M28B subfamily.</text>
</comment>
<feature type="compositionally biased region" description="Polar residues" evidence="2">
    <location>
        <begin position="10"/>
        <end position="39"/>
    </location>
</feature>
<dbReference type="Gene3D" id="3.50.30.30">
    <property type="match status" value="1"/>
</dbReference>
<feature type="region of interest" description="Disordered" evidence="2">
    <location>
        <begin position="103"/>
        <end position="126"/>
    </location>
</feature>
<dbReference type="Gene3D" id="1.20.930.40">
    <property type="entry name" value="Transferrin receptor-like, dimerisation domain"/>
    <property type="match status" value="1"/>
</dbReference>
<evidence type="ECO:0000256" key="2">
    <source>
        <dbReference type="SAM" id="MobiDB-lite"/>
    </source>
</evidence>
<dbReference type="SUPFAM" id="SSF53187">
    <property type="entry name" value="Zn-dependent exopeptidases"/>
    <property type="match status" value="1"/>
</dbReference>
<evidence type="ECO:0000259" key="5">
    <source>
        <dbReference type="Pfam" id="PF04253"/>
    </source>
</evidence>
<feature type="region of interest" description="Disordered" evidence="2">
    <location>
        <begin position="328"/>
        <end position="375"/>
    </location>
</feature>
<gene>
    <name evidence="7" type="ORF">I302_05090</name>
</gene>
<accession>A0A1B9G2M6</accession>
<feature type="region of interest" description="Disordered" evidence="2">
    <location>
        <begin position="1"/>
        <end position="40"/>
    </location>
</feature>
<dbReference type="InterPro" id="IPR036757">
    <property type="entry name" value="TFR-like_dimer_dom_sf"/>
</dbReference>
<sequence>MSPEKEAQQPLLSSLNDIDTKSTISHDGLPQPTTSTSDRTSYKRKVLFRHSILLGLLLFLGLYHWNSGSAPRLPPASSFYADGSEVGSYFRGIATKGMKFSLPRPDKHHKHKHHHHDHPHHPHGHISPKEAEKIFLSVPNNESVAAASERYTSYPHRAGSGYDLYSALTLKNEWEKELGLRVSGANEFVYEAGSRESQSRIRGGADKLGVWVDTYYPILNTPVHASVTLLTDPPFKAKLREDIVEGDPDSQLRDEVPVFHGLSASGDVKAKYVYAGYGRKKDFDLLQEKGVDFNGKIVLTKYGGSFRGLKVKAAQEAGAAGVIIFSDPGDDGDITQENGYQAYPEGPARQPSSVQRGSVQFLSKYPGDPSTPGEPAYKNATRIESGSQPSIPSLPMSYEDVIPLLKALEGKGIHASDLGSDFTGGLEYHGVDYYVGPSDVDLHLVNEMNDRVLPIWNTMAVIPGHITDEVIILGNHRDAWVLGASDPSSGTASQYEVVRGLGALLKKGWKPLRTIILTSWDAEEYGLVGSVEWAEDFGDWLVDNAVAYLNIDGSASGTNFHASASPSIALALKAAAGEINSSSDPERSVYDTRNDGGDWDESNAAKSGEEELAILTTAGGSGIGALGSGSDYTPFLQRYGVSFQLTVLGPSGGPKDPVYHYHSIYDSHTWQAKYGDVGFHRHTDAAKVIGLLTLRLADTLILPLNTTQYARDLQYYLEKVENIANSSSSSLNGSINFEALSLSIKSVTKASHKLDAERKELIEKLRKLLPKPKPQHGQASWFGKSCHSDHEPSGQGQIQTWEKSQSGEQASGFGGHFPFPHLPIPKLPSPEKLKEIKKVLKEVRVVNKKLQHFEYGFISEKGLKDREWYKHKITAPGLWLGYGATTLPSITEAITIDHSTDLAQKEVDDVAQLLNTVAQRLNA</sequence>
<feature type="region of interest" description="Disordered" evidence="2">
    <location>
        <begin position="772"/>
        <end position="812"/>
    </location>
</feature>
<dbReference type="Pfam" id="PF04389">
    <property type="entry name" value="Peptidase_M28"/>
    <property type="match status" value="1"/>
</dbReference>
<evidence type="ECO:0000259" key="4">
    <source>
        <dbReference type="Pfam" id="PF02225"/>
    </source>
</evidence>
<dbReference type="InterPro" id="IPR003137">
    <property type="entry name" value="PA_domain"/>
</dbReference>
<organism evidence="7">
    <name type="scientific">Kwoniella bestiolae CBS 10118</name>
    <dbReference type="NCBI Taxonomy" id="1296100"/>
    <lineage>
        <taxon>Eukaryota</taxon>
        <taxon>Fungi</taxon>
        <taxon>Dikarya</taxon>
        <taxon>Basidiomycota</taxon>
        <taxon>Agaricomycotina</taxon>
        <taxon>Tremellomycetes</taxon>
        <taxon>Tremellales</taxon>
        <taxon>Cryptococcaceae</taxon>
        <taxon>Kwoniella</taxon>
    </lineage>
</organism>
<dbReference type="SUPFAM" id="SSF52025">
    <property type="entry name" value="PA domain"/>
    <property type="match status" value="1"/>
</dbReference>
<protein>
    <submittedName>
        <fullName evidence="7">Membrane protein</fullName>
    </submittedName>
</protein>
<dbReference type="InterPro" id="IPR007484">
    <property type="entry name" value="Peptidase_M28"/>
</dbReference>
<feature type="compositionally biased region" description="Polar residues" evidence="2">
    <location>
        <begin position="350"/>
        <end position="361"/>
    </location>
</feature>
<dbReference type="CDD" id="cd02121">
    <property type="entry name" value="PA_GCPII_like"/>
    <property type="match status" value="1"/>
</dbReference>
<dbReference type="Pfam" id="PF04253">
    <property type="entry name" value="TFR_dimer"/>
    <property type="match status" value="1"/>
</dbReference>
<dbReference type="FunFam" id="3.40.630.10:FF:000101">
    <property type="entry name" value="N-acetylated alpha-linked acidic dipeptidase like 1"/>
    <property type="match status" value="1"/>
</dbReference>
<proteinExistence type="inferred from homology"/>
<feature type="compositionally biased region" description="Basic residues" evidence="2">
    <location>
        <begin position="106"/>
        <end position="126"/>
    </location>
</feature>
<keyword evidence="3" id="KW-1133">Transmembrane helix</keyword>
<feature type="compositionally biased region" description="Polar residues" evidence="2">
    <location>
        <begin position="794"/>
        <end position="809"/>
    </location>
</feature>
<reference evidence="7" key="1">
    <citation type="submission" date="2013-07" db="EMBL/GenBank/DDBJ databases">
        <title>The Genome Sequence of Cryptococcus bestiolae CBS10118.</title>
        <authorList>
            <consortium name="The Broad Institute Genome Sequencing Platform"/>
            <person name="Cuomo C."/>
            <person name="Litvintseva A."/>
            <person name="Chen Y."/>
            <person name="Heitman J."/>
            <person name="Sun S."/>
            <person name="Springer D."/>
            <person name="Dromer F."/>
            <person name="Young S.K."/>
            <person name="Zeng Q."/>
            <person name="Gargeya S."/>
            <person name="Fitzgerald M."/>
            <person name="Abouelleil A."/>
            <person name="Alvarado L."/>
            <person name="Berlin A.M."/>
            <person name="Chapman S.B."/>
            <person name="Dewar J."/>
            <person name="Goldberg J."/>
            <person name="Griggs A."/>
            <person name="Gujja S."/>
            <person name="Hansen M."/>
            <person name="Howarth C."/>
            <person name="Imamovic A."/>
            <person name="Larimer J."/>
            <person name="McCowan C."/>
            <person name="Murphy C."/>
            <person name="Pearson M."/>
            <person name="Priest M."/>
            <person name="Roberts A."/>
            <person name="Saif S."/>
            <person name="Shea T."/>
            <person name="Sykes S."/>
            <person name="Wortman J."/>
            <person name="Nusbaum C."/>
            <person name="Birren B."/>
        </authorList>
    </citation>
    <scope>NUCLEOTIDE SEQUENCE [LARGE SCALE GENOMIC DNA]</scope>
    <source>
        <strain evidence="7">CBS 10118</strain>
    </source>
</reference>
<dbReference type="Gene3D" id="3.40.630.10">
    <property type="entry name" value="Zn peptidases"/>
    <property type="match status" value="1"/>
</dbReference>
<evidence type="ECO:0000256" key="1">
    <source>
        <dbReference type="ARBA" id="ARBA00005634"/>
    </source>
</evidence>
<feature type="region of interest" description="Disordered" evidence="2">
    <location>
        <begin position="581"/>
        <end position="603"/>
    </location>
</feature>
<dbReference type="AlphaFoldDB" id="A0A1B9G2M6"/>
<dbReference type="GO" id="GO:0004180">
    <property type="term" value="F:carboxypeptidase activity"/>
    <property type="evidence" value="ECO:0007669"/>
    <property type="project" value="TreeGrafter"/>
</dbReference>
<dbReference type="FunFam" id="3.50.30.30:FF:000008">
    <property type="entry name" value="Glutamate carboxypeptidase 2"/>
    <property type="match status" value="1"/>
</dbReference>
<feature type="domain" description="PA" evidence="4">
    <location>
        <begin position="270"/>
        <end position="346"/>
    </location>
</feature>
<name>A0A1B9G2M6_9TREE</name>